<name>A0A8H7NBE3_BIOOC</name>
<evidence type="ECO:0000256" key="2">
    <source>
        <dbReference type="ARBA" id="ARBA00022692"/>
    </source>
</evidence>
<keyword evidence="2 7" id="KW-0812">Transmembrane</keyword>
<feature type="compositionally biased region" description="Polar residues" evidence="6">
    <location>
        <begin position="366"/>
        <end position="380"/>
    </location>
</feature>
<dbReference type="Proteomes" id="UP000616885">
    <property type="component" value="Unassembled WGS sequence"/>
</dbReference>
<feature type="transmembrane region" description="Helical" evidence="7">
    <location>
        <begin position="269"/>
        <end position="289"/>
    </location>
</feature>
<evidence type="ECO:0000259" key="8">
    <source>
        <dbReference type="Pfam" id="PF20684"/>
    </source>
</evidence>
<dbReference type="InterPro" id="IPR049326">
    <property type="entry name" value="Rhodopsin_dom_fungi"/>
</dbReference>
<protein>
    <recommendedName>
        <fullName evidence="8">Rhodopsin domain-containing protein</fullName>
    </recommendedName>
</protein>
<keyword evidence="3 7" id="KW-1133">Transmembrane helix</keyword>
<feature type="region of interest" description="Disordered" evidence="6">
    <location>
        <begin position="340"/>
        <end position="443"/>
    </location>
</feature>
<evidence type="ECO:0000256" key="7">
    <source>
        <dbReference type="SAM" id="Phobius"/>
    </source>
</evidence>
<feature type="transmembrane region" description="Helical" evidence="7">
    <location>
        <begin position="22"/>
        <end position="45"/>
    </location>
</feature>
<gene>
    <name evidence="9" type="ORF">IM811_014446</name>
</gene>
<dbReference type="GO" id="GO:0016020">
    <property type="term" value="C:membrane"/>
    <property type="evidence" value="ECO:0007669"/>
    <property type="project" value="UniProtKB-SubCell"/>
</dbReference>
<feature type="transmembrane region" description="Helical" evidence="7">
    <location>
        <begin position="189"/>
        <end position="215"/>
    </location>
</feature>
<feature type="transmembrane region" description="Helical" evidence="7">
    <location>
        <begin position="114"/>
        <end position="135"/>
    </location>
</feature>
<proteinExistence type="inferred from homology"/>
<feature type="transmembrane region" description="Helical" evidence="7">
    <location>
        <begin position="57"/>
        <end position="77"/>
    </location>
</feature>
<evidence type="ECO:0000313" key="9">
    <source>
        <dbReference type="EMBL" id="KAF9752652.1"/>
    </source>
</evidence>
<evidence type="ECO:0000256" key="6">
    <source>
        <dbReference type="SAM" id="MobiDB-lite"/>
    </source>
</evidence>
<sequence>MVVLTPEELAAKMDSLSRIKKLSFKVSVGVLVGISVCSALARAAIRLRMRQGLWLDDYLLFFAALLLIATAGFMYYICDEIYLATVVRADSTLIFQLPADELTHMIDHAVQENAATLILAWTATFFVKFSFLAFFKMLIRQVAGIKKYYWGIVAFTIFTWLFLICEPFILCPHFGIKSLTCFDQSQNLLYVSMTGLITGLDVLTDVLIVTIPIFILRRVKMRLTQKIALGTFLCLSLMMAIMAIIRVSGITGVAGVDIPWTFFWQFTEASVAVLMGSLTAFRTLLVGHVGRNSEPKRSWPYSRYRIYKWGGRKVSADDETQEGLPEVPGATMTGLRTFIRRNNRDPDLTTANMTRHTMFTDDPTAHNDQYMTNEGATSAPTEGRHAQPTQSYQLHDISDPRSQQPVKHPISTSSHEYTGFREDQTQGWSSPPTSFGEATMARR</sequence>
<feature type="transmembrane region" description="Helical" evidence="7">
    <location>
        <begin position="147"/>
        <end position="169"/>
    </location>
</feature>
<evidence type="ECO:0000256" key="1">
    <source>
        <dbReference type="ARBA" id="ARBA00004141"/>
    </source>
</evidence>
<evidence type="ECO:0000313" key="10">
    <source>
        <dbReference type="Proteomes" id="UP000616885"/>
    </source>
</evidence>
<feature type="transmembrane region" description="Helical" evidence="7">
    <location>
        <begin position="227"/>
        <end position="249"/>
    </location>
</feature>
<dbReference type="PANTHER" id="PTHR33048">
    <property type="entry name" value="PTH11-LIKE INTEGRAL MEMBRANE PROTEIN (AFU_ORTHOLOGUE AFUA_5G11245)"/>
    <property type="match status" value="1"/>
</dbReference>
<evidence type="ECO:0000256" key="5">
    <source>
        <dbReference type="ARBA" id="ARBA00038359"/>
    </source>
</evidence>
<comment type="similarity">
    <text evidence="5">Belongs to the SAT4 family.</text>
</comment>
<dbReference type="InterPro" id="IPR052337">
    <property type="entry name" value="SAT4-like"/>
</dbReference>
<comment type="subcellular location">
    <subcellularLocation>
        <location evidence="1">Membrane</location>
        <topology evidence="1">Multi-pass membrane protein</topology>
    </subcellularLocation>
</comment>
<reference evidence="9" key="1">
    <citation type="submission" date="2020-10" db="EMBL/GenBank/DDBJ databases">
        <title>High-Quality Genome Resource of Clonostachys rosea strain S41 by Oxford Nanopore Long-Read Sequencing.</title>
        <authorList>
            <person name="Wang H."/>
        </authorList>
    </citation>
    <scope>NUCLEOTIDE SEQUENCE</scope>
    <source>
        <strain evidence="9">S41</strain>
    </source>
</reference>
<dbReference type="AlphaFoldDB" id="A0A8H7NBE3"/>
<keyword evidence="4 7" id="KW-0472">Membrane</keyword>
<organism evidence="9 10">
    <name type="scientific">Bionectria ochroleuca</name>
    <name type="common">Gliocladium roseum</name>
    <dbReference type="NCBI Taxonomy" id="29856"/>
    <lineage>
        <taxon>Eukaryota</taxon>
        <taxon>Fungi</taxon>
        <taxon>Dikarya</taxon>
        <taxon>Ascomycota</taxon>
        <taxon>Pezizomycotina</taxon>
        <taxon>Sordariomycetes</taxon>
        <taxon>Hypocreomycetidae</taxon>
        <taxon>Hypocreales</taxon>
        <taxon>Bionectriaceae</taxon>
        <taxon>Clonostachys</taxon>
    </lineage>
</organism>
<evidence type="ECO:0000256" key="3">
    <source>
        <dbReference type="ARBA" id="ARBA00022989"/>
    </source>
</evidence>
<evidence type="ECO:0000256" key="4">
    <source>
        <dbReference type="ARBA" id="ARBA00023136"/>
    </source>
</evidence>
<dbReference type="PANTHER" id="PTHR33048:SF47">
    <property type="entry name" value="INTEGRAL MEMBRANE PROTEIN-RELATED"/>
    <property type="match status" value="1"/>
</dbReference>
<dbReference type="EMBL" id="JADCTT010000005">
    <property type="protein sequence ID" value="KAF9752652.1"/>
    <property type="molecule type" value="Genomic_DNA"/>
</dbReference>
<accession>A0A8H7NBE3</accession>
<comment type="caution">
    <text evidence="9">The sequence shown here is derived from an EMBL/GenBank/DDBJ whole genome shotgun (WGS) entry which is preliminary data.</text>
</comment>
<feature type="compositionally biased region" description="Polar residues" evidence="6">
    <location>
        <begin position="400"/>
        <end position="416"/>
    </location>
</feature>
<dbReference type="Pfam" id="PF20684">
    <property type="entry name" value="Fung_rhodopsin"/>
    <property type="match status" value="1"/>
</dbReference>
<feature type="domain" description="Rhodopsin" evidence="8">
    <location>
        <begin position="41"/>
        <end position="285"/>
    </location>
</feature>